<dbReference type="CDD" id="cd17546">
    <property type="entry name" value="REC_hyHK_CKI1_RcsC-like"/>
    <property type="match status" value="1"/>
</dbReference>
<dbReference type="Pfam" id="PF02518">
    <property type="entry name" value="HATPase_c"/>
    <property type="match status" value="1"/>
</dbReference>
<dbReference type="EMBL" id="BRYB01002615">
    <property type="protein sequence ID" value="GMI22671.1"/>
    <property type="molecule type" value="Genomic_DNA"/>
</dbReference>
<dbReference type="InterPro" id="IPR036890">
    <property type="entry name" value="HATPase_C_sf"/>
</dbReference>
<keyword evidence="5" id="KW-0418">Kinase</keyword>
<dbReference type="InterPro" id="IPR036097">
    <property type="entry name" value="HisK_dim/P_sf"/>
</dbReference>
<evidence type="ECO:0000256" key="4">
    <source>
        <dbReference type="ARBA" id="ARBA00022679"/>
    </source>
</evidence>
<dbReference type="Pfam" id="PF00072">
    <property type="entry name" value="Response_reg"/>
    <property type="match status" value="1"/>
</dbReference>
<dbReference type="SMART" id="SM00388">
    <property type="entry name" value="HisKA"/>
    <property type="match status" value="1"/>
</dbReference>
<comment type="caution">
    <text evidence="10">The sequence shown here is derived from an EMBL/GenBank/DDBJ whole genome shotgun (WGS) entry which is preliminary data.</text>
</comment>
<dbReference type="PROSITE" id="PS50109">
    <property type="entry name" value="HIS_KIN"/>
    <property type="match status" value="1"/>
</dbReference>
<keyword evidence="11" id="KW-1185">Reference proteome</keyword>
<evidence type="ECO:0000259" key="8">
    <source>
        <dbReference type="PROSITE" id="PS50109"/>
    </source>
</evidence>
<dbReference type="Pfam" id="PF00512">
    <property type="entry name" value="HisKA"/>
    <property type="match status" value="1"/>
</dbReference>
<keyword evidence="7" id="KW-1133">Transmembrane helix</keyword>
<feature type="modified residue" description="4-aspartylphosphate" evidence="6">
    <location>
        <position position="538"/>
    </location>
</feature>
<dbReference type="CDD" id="cd00082">
    <property type="entry name" value="HisKA"/>
    <property type="match status" value="1"/>
</dbReference>
<dbReference type="SUPFAM" id="SSF55874">
    <property type="entry name" value="ATPase domain of HSP90 chaperone/DNA topoisomerase II/histidine kinase"/>
    <property type="match status" value="1"/>
</dbReference>
<keyword evidence="3 6" id="KW-0597">Phosphoprotein</keyword>
<dbReference type="PRINTS" id="PR00344">
    <property type="entry name" value="BCTRLSENSOR"/>
</dbReference>
<sequence>MPPPSPSPSPPPPSEHPFLAGEHPLFREVFRTSPSIPSDPLSRQIAICICLVLIFTHASLYHWPPVSSLAPAFLFLGSVTAACLSLILLGYRHTSVLSSFGFPLAMLAVLWVDYATHGCVPCSITMSTMMVVEVSMKPSLVTLGVHVPANLLFFGGRHLAGDEAFYRLRPEPARLPDGAARAAGFLFEVFFPLLTTLYAFAVLRAIKSEAQRVASRQEAEVLKHSRAKSKFIDYLSHEMRNSLNVISASAEHYLDTKSGDMPRESVEDIRTAVEQSTRIVSDVLTLEKMECGKLELEREAYGVRGMVARTARAFSKDVARRGLRLEIEHPPEGAAAQVVGDEHRAAQILSNFLSNAVKFTRSEVRVSWRVEEGRYSGGAALTVRVEDDGPGIDERDLPLLFQSFTQLRAGKMQGGGGSGLGLAICKEIALLHGGDVGAESTVGVGSVFWARVSVGIVWTPRAKTRRSLSLSRPKGGRSLDDLLVLLVDDQAINIKVLARALSNLGVLPLNVRTARNGVEALAAYEALGPDFDGVVFMDHEMPLLSGSEAALELRRRGFVGAIVGVTGNASEKSRRSFMKAGIDEILVKPFKAEQLGEVLGEWVGIEEQAV</sequence>
<feature type="transmembrane region" description="Helical" evidence="7">
    <location>
        <begin position="69"/>
        <end position="89"/>
    </location>
</feature>
<dbReference type="InterPro" id="IPR003594">
    <property type="entry name" value="HATPase_dom"/>
</dbReference>
<dbReference type="SUPFAM" id="SSF52172">
    <property type="entry name" value="CheY-like"/>
    <property type="match status" value="1"/>
</dbReference>
<name>A0ABQ6MAU4_9STRA</name>
<dbReference type="Gene3D" id="3.40.50.2300">
    <property type="match status" value="1"/>
</dbReference>
<protein>
    <recommendedName>
        <fullName evidence="2">histidine kinase</fullName>
        <ecNumber evidence="2">2.7.13.3</ecNumber>
    </recommendedName>
</protein>
<evidence type="ECO:0000256" key="3">
    <source>
        <dbReference type="ARBA" id="ARBA00022553"/>
    </source>
</evidence>
<accession>A0ABQ6MAU4</accession>
<dbReference type="PROSITE" id="PS50110">
    <property type="entry name" value="RESPONSE_REGULATORY"/>
    <property type="match status" value="1"/>
</dbReference>
<dbReference type="PANTHER" id="PTHR43047">
    <property type="entry name" value="TWO-COMPONENT HISTIDINE PROTEIN KINASE"/>
    <property type="match status" value="1"/>
</dbReference>
<evidence type="ECO:0000256" key="6">
    <source>
        <dbReference type="PROSITE-ProRule" id="PRU00169"/>
    </source>
</evidence>
<dbReference type="InterPro" id="IPR001789">
    <property type="entry name" value="Sig_transdc_resp-reg_receiver"/>
</dbReference>
<keyword evidence="7" id="KW-0812">Transmembrane</keyword>
<evidence type="ECO:0000256" key="7">
    <source>
        <dbReference type="SAM" id="Phobius"/>
    </source>
</evidence>
<feature type="domain" description="Response regulatory" evidence="9">
    <location>
        <begin position="483"/>
        <end position="603"/>
    </location>
</feature>
<dbReference type="InterPro" id="IPR003661">
    <property type="entry name" value="HisK_dim/P_dom"/>
</dbReference>
<feature type="domain" description="Histidine kinase" evidence="8">
    <location>
        <begin position="234"/>
        <end position="456"/>
    </location>
</feature>
<gene>
    <name evidence="10" type="ORF">TeGR_g13535</name>
</gene>
<dbReference type="PANTHER" id="PTHR43047:SF72">
    <property type="entry name" value="OSMOSENSING HISTIDINE PROTEIN KINASE SLN1"/>
    <property type="match status" value="1"/>
</dbReference>
<evidence type="ECO:0000259" key="9">
    <source>
        <dbReference type="PROSITE" id="PS50110"/>
    </source>
</evidence>
<dbReference type="SMART" id="SM00387">
    <property type="entry name" value="HATPase_c"/>
    <property type="match status" value="1"/>
</dbReference>
<evidence type="ECO:0000256" key="1">
    <source>
        <dbReference type="ARBA" id="ARBA00000085"/>
    </source>
</evidence>
<dbReference type="InterPro" id="IPR004358">
    <property type="entry name" value="Sig_transdc_His_kin-like_C"/>
</dbReference>
<keyword evidence="4" id="KW-0808">Transferase</keyword>
<proteinExistence type="predicted"/>
<dbReference type="Proteomes" id="UP001165060">
    <property type="component" value="Unassembled WGS sequence"/>
</dbReference>
<reference evidence="10 11" key="1">
    <citation type="journal article" date="2023" name="Commun. Biol.">
        <title>Genome analysis of Parmales, the sister group of diatoms, reveals the evolutionary specialization of diatoms from phago-mixotrophs to photoautotrophs.</title>
        <authorList>
            <person name="Ban H."/>
            <person name="Sato S."/>
            <person name="Yoshikawa S."/>
            <person name="Yamada K."/>
            <person name="Nakamura Y."/>
            <person name="Ichinomiya M."/>
            <person name="Sato N."/>
            <person name="Blanc-Mathieu R."/>
            <person name="Endo H."/>
            <person name="Kuwata A."/>
            <person name="Ogata H."/>
        </authorList>
    </citation>
    <scope>NUCLEOTIDE SEQUENCE [LARGE SCALE GENOMIC DNA]</scope>
</reference>
<evidence type="ECO:0000256" key="2">
    <source>
        <dbReference type="ARBA" id="ARBA00012438"/>
    </source>
</evidence>
<organism evidence="10 11">
    <name type="scientific">Tetraparma gracilis</name>
    <dbReference type="NCBI Taxonomy" id="2962635"/>
    <lineage>
        <taxon>Eukaryota</taxon>
        <taxon>Sar</taxon>
        <taxon>Stramenopiles</taxon>
        <taxon>Ochrophyta</taxon>
        <taxon>Bolidophyceae</taxon>
        <taxon>Parmales</taxon>
        <taxon>Triparmaceae</taxon>
        <taxon>Tetraparma</taxon>
    </lineage>
</organism>
<keyword evidence="7" id="KW-0472">Membrane</keyword>
<dbReference type="Gene3D" id="3.30.565.10">
    <property type="entry name" value="Histidine kinase-like ATPase, C-terminal domain"/>
    <property type="match status" value="1"/>
</dbReference>
<dbReference type="InterPro" id="IPR005467">
    <property type="entry name" value="His_kinase_dom"/>
</dbReference>
<evidence type="ECO:0000313" key="10">
    <source>
        <dbReference type="EMBL" id="GMI22671.1"/>
    </source>
</evidence>
<dbReference type="EC" id="2.7.13.3" evidence="2"/>
<evidence type="ECO:0000256" key="5">
    <source>
        <dbReference type="ARBA" id="ARBA00022777"/>
    </source>
</evidence>
<evidence type="ECO:0000313" key="11">
    <source>
        <dbReference type="Proteomes" id="UP001165060"/>
    </source>
</evidence>
<dbReference type="SUPFAM" id="SSF47384">
    <property type="entry name" value="Homodimeric domain of signal transducing histidine kinase"/>
    <property type="match status" value="1"/>
</dbReference>
<dbReference type="Gene3D" id="1.10.287.130">
    <property type="match status" value="1"/>
</dbReference>
<dbReference type="InterPro" id="IPR011006">
    <property type="entry name" value="CheY-like_superfamily"/>
</dbReference>
<feature type="transmembrane region" description="Helical" evidence="7">
    <location>
        <begin position="96"/>
        <end position="114"/>
    </location>
</feature>
<dbReference type="SMART" id="SM00448">
    <property type="entry name" value="REC"/>
    <property type="match status" value="1"/>
</dbReference>
<comment type="catalytic activity">
    <reaction evidence="1">
        <text>ATP + protein L-histidine = ADP + protein N-phospho-L-histidine.</text>
        <dbReference type="EC" id="2.7.13.3"/>
    </reaction>
</comment>